<feature type="compositionally biased region" description="Basic residues" evidence="1">
    <location>
        <begin position="73"/>
        <end position="86"/>
    </location>
</feature>
<feature type="region of interest" description="Disordered" evidence="1">
    <location>
        <begin position="210"/>
        <end position="278"/>
    </location>
</feature>
<organism evidence="2 3">
    <name type="scientific">Panicum virgatum</name>
    <name type="common">Blackwell switchgrass</name>
    <dbReference type="NCBI Taxonomy" id="38727"/>
    <lineage>
        <taxon>Eukaryota</taxon>
        <taxon>Viridiplantae</taxon>
        <taxon>Streptophyta</taxon>
        <taxon>Embryophyta</taxon>
        <taxon>Tracheophyta</taxon>
        <taxon>Spermatophyta</taxon>
        <taxon>Magnoliopsida</taxon>
        <taxon>Liliopsida</taxon>
        <taxon>Poales</taxon>
        <taxon>Poaceae</taxon>
        <taxon>PACMAD clade</taxon>
        <taxon>Panicoideae</taxon>
        <taxon>Panicodae</taxon>
        <taxon>Paniceae</taxon>
        <taxon>Panicinae</taxon>
        <taxon>Panicum</taxon>
        <taxon>Panicum sect. Hiantes</taxon>
    </lineage>
</organism>
<name>A0A8T0SA79_PANVG</name>
<feature type="region of interest" description="Disordered" evidence="1">
    <location>
        <begin position="32"/>
        <end position="191"/>
    </location>
</feature>
<reference evidence="2" key="1">
    <citation type="submission" date="2020-05" db="EMBL/GenBank/DDBJ databases">
        <title>WGS assembly of Panicum virgatum.</title>
        <authorList>
            <person name="Lovell J.T."/>
            <person name="Jenkins J."/>
            <person name="Shu S."/>
            <person name="Juenger T.E."/>
            <person name="Schmutz J."/>
        </authorList>
    </citation>
    <scope>NUCLEOTIDE SEQUENCE</scope>
    <source>
        <strain evidence="2">AP13</strain>
    </source>
</reference>
<protein>
    <submittedName>
        <fullName evidence="2">Uncharacterized protein</fullName>
    </submittedName>
</protein>
<gene>
    <name evidence="2" type="ORF">PVAP13_5NG615701</name>
</gene>
<proteinExistence type="predicted"/>
<comment type="caution">
    <text evidence="2">The sequence shown here is derived from an EMBL/GenBank/DDBJ whole genome shotgun (WGS) entry which is preliminary data.</text>
</comment>
<dbReference type="AlphaFoldDB" id="A0A8T0SA79"/>
<feature type="compositionally biased region" description="Low complexity" evidence="1">
    <location>
        <begin position="166"/>
        <end position="178"/>
    </location>
</feature>
<dbReference type="EMBL" id="CM029046">
    <property type="protein sequence ID" value="KAG2594045.1"/>
    <property type="molecule type" value="Genomic_DNA"/>
</dbReference>
<dbReference type="Proteomes" id="UP000823388">
    <property type="component" value="Chromosome 5N"/>
</dbReference>
<evidence type="ECO:0000313" key="3">
    <source>
        <dbReference type="Proteomes" id="UP000823388"/>
    </source>
</evidence>
<evidence type="ECO:0000256" key="1">
    <source>
        <dbReference type="SAM" id="MobiDB-lite"/>
    </source>
</evidence>
<feature type="compositionally biased region" description="Basic residues" evidence="1">
    <location>
        <begin position="179"/>
        <end position="191"/>
    </location>
</feature>
<keyword evidence="3" id="KW-1185">Reference proteome</keyword>
<feature type="compositionally biased region" description="Gly residues" evidence="1">
    <location>
        <begin position="253"/>
        <end position="268"/>
    </location>
</feature>
<sequence length="316" mass="35138">MRYIPVGTATAMDNDPSIHIWLCLRVSDPRQASYGGERTEQGGAVEPGRQDGARHRRKQGDRARDRGGARGVRGARPHLRPRRRRPAGVPAPVGRRRPPRARHGDRLRRRGARRPGAARGRCAGGAGRPAGHPRQQRRADHVPARHGDHGGGLRAPHGHQPRVLLPPRAARASTPRRGGVVRRRRLQQRRQRLLHRRDCLLPGAVRVLGDQGRHEPAHPQPRRRVGEGQRARQLRRAGWRPDRHRQQQRPQAGPGGGAEDGRGGGGAGSPAPHRRAGGDRVACRFPLHAGRLLHHRAGHLRRRWPHHSRLVRLASC</sequence>
<feature type="compositionally biased region" description="Basic residues" evidence="1">
    <location>
        <begin position="94"/>
        <end position="113"/>
    </location>
</feature>
<accession>A0A8T0SA79</accession>
<feature type="compositionally biased region" description="Basic and acidic residues" evidence="1">
    <location>
        <begin position="137"/>
        <end position="151"/>
    </location>
</feature>
<evidence type="ECO:0000313" key="2">
    <source>
        <dbReference type="EMBL" id="KAG2594045.1"/>
    </source>
</evidence>